<dbReference type="Pfam" id="PF00476">
    <property type="entry name" value="DNA_pol_A"/>
    <property type="match status" value="1"/>
</dbReference>
<evidence type="ECO:0000313" key="5">
    <source>
        <dbReference type="Proteomes" id="UP000287651"/>
    </source>
</evidence>
<dbReference type="EMBL" id="AMZH03004846">
    <property type="protein sequence ID" value="RRT67996.1"/>
    <property type="molecule type" value="Genomic_DNA"/>
</dbReference>
<feature type="compositionally biased region" description="Basic and acidic residues" evidence="2">
    <location>
        <begin position="92"/>
        <end position="102"/>
    </location>
</feature>
<dbReference type="AlphaFoldDB" id="A0A426ZVI4"/>
<sequence length="189" mass="22000">VSVEEAKKMVDLWYKERQEVLLWQEKQKNKARTEGRVWTLLGRSRCFPSLDHASIAQRGHIERAAINTPVQTSAYRPIPVYCTKDLKRKKEKKEDVTVEKEGGGGSGTKKRRWWSKRKKGRRQWRGKRRRGAYPVDDGRTADYAPRGSCHNKGSAADVAMCAMLEIDRNIRLKELGWKLVLQVDIRYKF</sequence>
<dbReference type="PANTHER" id="PTHR10133">
    <property type="entry name" value="DNA POLYMERASE I"/>
    <property type="match status" value="1"/>
</dbReference>
<dbReference type="PANTHER" id="PTHR10133:SF27">
    <property type="entry name" value="DNA POLYMERASE NU"/>
    <property type="match status" value="1"/>
</dbReference>
<dbReference type="GO" id="GO:0006302">
    <property type="term" value="P:double-strand break repair"/>
    <property type="evidence" value="ECO:0007669"/>
    <property type="project" value="TreeGrafter"/>
</dbReference>
<dbReference type="Proteomes" id="UP000287651">
    <property type="component" value="Unassembled WGS sequence"/>
</dbReference>
<feature type="non-terminal residue" evidence="4">
    <location>
        <position position="1"/>
    </location>
</feature>
<reference evidence="4 5" key="1">
    <citation type="journal article" date="2014" name="Agronomy (Basel)">
        <title>A Draft Genome Sequence for Ensete ventricosum, the Drought-Tolerant Tree Against Hunger.</title>
        <authorList>
            <person name="Harrison J."/>
            <person name="Moore K.A."/>
            <person name="Paszkiewicz K."/>
            <person name="Jones T."/>
            <person name="Grant M."/>
            <person name="Ambacheew D."/>
            <person name="Muzemil S."/>
            <person name="Studholme D.J."/>
        </authorList>
    </citation>
    <scope>NUCLEOTIDE SEQUENCE [LARGE SCALE GENOMIC DNA]</scope>
</reference>
<dbReference type="GO" id="GO:0006261">
    <property type="term" value="P:DNA-templated DNA replication"/>
    <property type="evidence" value="ECO:0007669"/>
    <property type="project" value="InterPro"/>
</dbReference>
<dbReference type="InterPro" id="IPR043502">
    <property type="entry name" value="DNA/RNA_pol_sf"/>
</dbReference>
<dbReference type="Gene3D" id="1.10.150.20">
    <property type="entry name" value="5' to 3' exonuclease, C-terminal subdomain"/>
    <property type="match status" value="1"/>
</dbReference>
<evidence type="ECO:0000313" key="4">
    <source>
        <dbReference type="EMBL" id="RRT67996.1"/>
    </source>
</evidence>
<proteinExistence type="predicted"/>
<evidence type="ECO:0000256" key="2">
    <source>
        <dbReference type="SAM" id="MobiDB-lite"/>
    </source>
</evidence>
<dbReference type="GO" id="GO:0003887">
    <property type="term" value="F:DNA-directed DNA polymerase activity"/>
    <property type="evidence" value="ECO:0007669"/>
    <property type="project" value="InterPro"/>
</dbReference>
<keyword evidence="1" id="KW-0235">DNA replication</keyword>
<dbReference type="SUPFAM" id="SSF56672">
    <property type="entry name" value="DNA/RNA polymerases"/>
    <property type="match status" value="1"/>
</dbReference>
<feature type="region of interest" description="Disordered" evidence="2">
    <location>
        <begin position="92"/>
        <end position="149"/>
    </location>
</feature>
<dbReference type="GO" id="GO:0003677">
    <property type="term" value="F:DNA binding"/>
    <property type="evidence" value="ECO:0007669"/>
    <property type="project" value="InterPro"/>
</dbReference>
<name>A0A426ZVI4_ENSVE</name>
<comment type="caution">
    <text evidence="4">The sequence shown here is derived from an EMBL/GenBank/DDBJ whole genome shotgun (WGS) entry which is preliminary data.</text>
</comment>
<evidence type="ECO:0000256" key="1">
    <source>
        <dbReference type="ARBA" id="ARBA00022705"/>
    </source>
</evidence>
<evidence type="ECO:0000259" key="3">
    <source>
        <dbReference type="Pfam" id="PF00476"/>
    </source>
</evidence>
<organism evidence="4 5">
    <name type="scientific">Ensete ventricosum</name>
    <name type="common">Abyssinian banana</name>
    <name type="synonym">Musa ensete</name>
    <dbReference type="NCBI Taxonomy" id="4639"/>
    <lineage>
        <taxon>Eukaryota</taxon>
        <taxon>Viridiplantae</taxon>
        <taxon>Streptophyta</taxon>
        <taxon>Embryophyta</taxon>
        <taxon>Tracheophyta</taxon>
        <taxon>Spermatophyta</taxon>
        <taxon>Magnoliopsida</taxon>
        <taxon>Liliopsida</taxon>
        <taxon>Zingiberales</taxon>
        <taxon>Musaceae</taxon>
        <taxon>Ensete</taxon>
    </lineage>
</organism>
<dbReference type="InterPro" id="IPR002298">
    <property type="entry name" value="DNA_polymerase_A"/>
</dbReference>
<protein>
    <recommendedName>
        <fullName evidence="3">DNA-directed DNA polymerase family A palm domain-containing protein</fullName>
    </recommendedName>
</protein>
<accession>A0A426ZVI4</accession>
<feature type="compositionally biased region" description="Basic residues" evidence="2">
    <location>
        <begin position="108"/>
        <end position="131"/>
    </location>
</feature>
<gene>
    <name evidence="4" type="ORF">B296_00038731</name>
</gene>
<feature type="domain" description="DNA-directed DNA polymerase family A palm" evidence="3">
    <location>
        <begin position="1"/>
        <end position="74"/>
    </location>
</feature>
<dbReference type="InterPro" id="IPR001098">
    <property type="entry name" value="DNA-dir_DNA_pol_A_palm_dom"/>
</dbReference>